<sequence length="198" mass="21851">MAQFDPDSNSDSEDQAIHERRSKHKSGNILHDARTTATLLSYASQPHKKAKVTTVVCESSSPVVPETTIPISTPPITPSPTVPVSTPFSEMGADLNALLNVPRQPAHAEASSSSQNSENENVVGEEGEIRFDDRELIRVYDPMTLINFSEQDLRILDSRTLMYHDAWGKSVAEQFEKIVRVCVKHGIDAGSLLPSKWK</sequence>
<gene>
    <name evidence="1" type="ORF">L1987_57874</name>
</gene>
<evidence type="ECO:0000313" key="1">
    <source>
        <dbReference type="EMBL" id="KAI3744782.1"/>
    </source>
</evidence>
<name>A0ACB9DE01_9ASTR</name>
<dbReference type="EMBL" id="CM042036">
    <property type="protein sequence ID" value="KAI3744782.1"/>
    <property type="molecule type" value="Genomic_DNA"/>
</dbReference>
<organism evidence="1 2">
    <name type="scientific">Smallanthus sonchifolius</name>
    <dbReference type="NCBI Taxonomy" id="185202"/>
    <lineage>
        <taxon>Eukaryota</taxon>
        <taxon>Viridiplantae</taxon>
        <taxon>Streptophyta</taxon>
        <taxon>Embryophyta</taxon>
        <taxon>Tracheophyta</taxon>
        <taxon>Spermatophyta</taxon>
        <taxon>Magnoliopsida</taxon>
        <taxon>eudicotyledons</taxon>
        <taxon>Gunneridae</taxon>
        <taxon>Pentapetalae</taxon>
        <taxon>asterids</taxon>
        <taxon>campanulids</taxon>
        <taxon>Asterales</taxon>
        <taxon>Asteraceae</taxon>
        <taxon>Asteroideae</taxon>
        <taxon>Heliantheae alliance</taxon>
        <taxon>Millerieae</taxon>
        <taxon>Smallanthus</taxon>
    </lineage>
</organism>
<comment type="caution">
    <text evidence="1">The sequence shown here is derived from an EMBL/GenBank/DDBJ whole genome shotgun (WGS) entry which is preliminary data.</text>
</comment>
<protein>
    <submittedName>
        <fullName evidence="1">Uncharacterized protein</fullName>
    </submittedName>
</protein>
<reference evidence="1 2" key="2">
    <citation type="journal article" date="2022" name="Mol. Ecol. Resour.">
        <title>The genomes of chicory, endive, great burdock and yacon provide insights into Asteraceae paleo-polyploidization history and plant inulin production.</title>
        <authorList>
            <person name="Fan W."/>
            <person name="Wang S."/>
            <person name="Wang H."/>
            <person name="Wang A."/>
            <person name="Jiang F."/>
            <person name="Liu H."/>
            <person name="Zhao H."/>
            <person name="Xu D."/>
            <person name="Zhang Y."/>
        </authorList>
    </citation>
    <scope>NUCLEOTIDE SEQUENCE [LARGE SCALE GENOMIC DNA]</scope>
    <source>
        <strain evidence="2">cv. Yunnan</strain>
        <tissue evidence="1">Leaves</tissue>
    </source>
</reference>
<accession>A0ACB9DE01</accession>
<proteinExistence type="predicted"/>
<dbReference type="Proteomes" id="UP001056120">
    <property type="component" value="Linkage Group LG19"/>
</dbReference>
<reference evidence="2" key="1">
    <citation type="journal article" date="2022" name="Mol. Ecol. Resour.">
        <title>The genomes of chicory, endive, great burdock and yacon provide insights into Asteraceae palaeo-polyploidization history and plant inulin production.</title>
        <authorList>
            <person name="Fan W."/>
            <person name="Wang S."/>
            <person name="Wang H."/>
            <person name="Wang A."/>
            <person name="Jiang F."/>
            <person name="Liu H."/>
            <person name="Zhao H."/>
            <person name="Xu D."/>
            <person name="Zhang Y."/>
        </authorList>
    </citation>
    <scope>NUCLEOTIDE SEQUENCE [LARGE SCALE GENOMIC DNA]</scope>
    <source>
        <strain evidence="2">cv. Yunnan</strain>
    </source>
</reference>
<evidence type="ECO:0000313" key="2">
    <source>
        <dbReference type="Proteomes" id="UP001056120"/>
    </source>
</evidence>
<keyword evidence="2" id="KW-1185">Reference proteome</keyword>